<dbReference type="InterPro" id="IPR029063">
    <property type="entry name" value="SAM-dependent_MTases_sf"/>
</dbReference>
<comment type="catalytic activity">
    <reaction evidence="6">
        <text>N(6)-methyl-L-lysyl-[protein] + S-adenosyl-L-methionine = N(6),N(6)-dimethyl-L-lysyl-[protein] + S-adenosyl-L-homocysteine + H(+)</text>
        <dbReference type="Rhea" id="RHEA:54196"/>
        <dbReference type="Rhea" id="RHEA-COMP:13053"/>
        <dbReference type="Rhea" id="RHEA-COMP:13827"/>
        <dbReference type="ChEBI" id="CHEBI:15378"/>
        <dbReference type="ChEBI" id="CHEBI:57856"/>
        <dbReference type="ChEBI" id="CHEBI:59789"/>
        <dbReference type="ChEBI" id="CHEBI:61929"/>
        <dbReference type="ChEBI" id="CHEBI:61976"/>
    </reaction>
</comment>
<evidence type="ECO:0000313" key="11">
    <source>
        <dbReference type="EMBL" id="JAA63452.1"/>
    </source>
</evidence>
<evidence type="ECO:0000256" key="3">
    <source>
        <dbReference type="ARBA" id="ARBA00022603"/>
    </source>
</evidence>
<dbReference type="CDD" id="cd02440">
    <property type="entry name" value="AdoMet_MTases"/>
    <property type="match status" value="1"/>
</dbReference>
<evidence type="ECO:0000256" key="4">
    <source>
        <dbReference type="ARBA" id="ARBA00022679"/>
    </source>
</evidence>
<protein>
    <recommendedName>
        <fullName evidence="9">EEF1A lysine methyltransferase 4</fullName>
    </recommendedName>
</protein>
<comment type="similarity">
    <text evidence="1">Belongs to the methyltransferase superfamily.</text>
</comment>
<dbReference type="SUPFAM" id="SSF53335">
    <property type="entry name" value="S-adenosyl-L-methionine-dependent methyltransferases"/>
    <property type="match status" value="1"/>
</dbReference>
<reference evidence="11" key="1">
    <citation type="submission" date="2012-11" db="EMBL/GenBank/DDBJ databases">
        <authorList>
            <person name="Lucero-Rivera Y.E."/>
            <person name="Tovar-Ramirez D."/>
        </authorList>
    </citation>
    <scope>NUCLEOTIDE SEQUENCE</scope>
    <source>
        <tissue evidence="11">Salivary gland</tissue>
    </source>
</reference>
<dbReference type="PANTHER" id="PTHR12176">
    <property type="entry name" value="SAM-DEPENDENT METHYLTRANSFERASE SUPERFAMILY PROTEIN"/>
    <property type="match status" value="1"/>
</dbReference>
<dbReference type="InterPro" id="IPR013216">
    <property type="entry name" value="Methyltransf_11"/>
</dbReference>
<comment type="catalytic activity">
    <reaction evidence="7">
        <text>N(6),N(6)-dimethyl-L-lysyl-[protein] + S-adenosyl-L-methionine = N(6),N(6),N(6)-trimethyl-L-lysyl-[protein] + S-adenosyl-L-homocysteine + H(+)</text>
        <dbReference type="Rhea" id="RHEA:54200"/>
        <dbReference type="Rhea" id="RHEA-COMP:13826"/>
        <dbReference type="Rhea" id="RHEA-COMP:13827"/>
        <dbReference type="ChEBI" id="CHEBI:15378"/>
        <dbReference type="ChEBI" id="CHEBI:57856"/>
        <dbReference type="ChEBI" id="CHEBI:59789"/>
        <dbReference type="ChEBI" id="CHEBI:61961"/>
        <dbReference type="ChEBI" id="CHEBI:61976"/>
    </reaction>
</comment>
<dbReference type="PANTHER" id="PTHR12176:SF80">
    <property type="entry name" value="EEF1A LYSINE METHYLTRANSFERASE 4"/>
    <property type="match status" value="1"/>
</dbReference>
<feature type="non-terminal residue" evidence="11">
    <location>
        <position position="1"/>
    </location>
</feature>
<comment type="function">
    <text evidence="8">Protein-lysine methyltransferase that efficiently catalyzes three successive methylations on 'Lys-36' in eukaryotic translation elongation factor 1 alpha (EEF1A1 or EEF1A2).</text>
</comment>
<organism evidence="11">
    <name type="scientific">Rhipicephalus pulchellus</name>
    <name type="common">Yellow backed tick</name>
    <name type="synonym">Dermacentor pulchellus</name>
    <dbReference type="NCBI Taxonomy" id="72859"/>
    <lineage>
        <taxon>Eukaryota</taxon>
        <taxon>Metazoa</taxon>
        <taxon>Ecdysozoa</taxon>
        <taxon>Arthropoda</taxon>
        <taxon>Chelicerata</taxon>
        <taxon>Arachnida</taxon>
        <taxon>Acari</taxon>
        <taxon>Parasitiformes</taxon>
        <taxon>Ixodida</taxon>
        <taxon>Ixodoidea</taxon>
        <taxon>Ixodidae</taxon>
        <taxon>Rhipicephalinae</taxon>
        <taxon>Rhipicephalus</taxon>
        <taxon>Rhipicephalus</taxon>
    </lineage>
</organism>
<keyword evidence="5" id="KW-0949">S-adenosyl-L-methionine</keyword>
<evidence type="ECO:0000256" key="9">
    <source>
        <dbReference type="ARBA" id="ARBA00067848"/>
    </source>
</evidence>
<evidence type="ECO:0000256" key="2">
    <source>
        <dbReference type="ARBA" id="ARBA00022553"/>
    </source>
</evidence>
<dbReference type="Gene3D" id="3.40.50.150">
    <property type="entry name" value="Vaccinia Virus protein VP39"/>
    <property type="match status" value="1"/>
</dbReference>
<keyword evidence="4" id="KW-0808">Transferase</keyword>
<sequence length="277" mass="31768">RCKRHVFAAVDVLTVAWRSRCAVFGAELEETIMNSVATIPKENASYCDVAYWDDRYRNEDSYDWLLPYHTYAHLIKQHVHNTDRILMLGCGNSPLSELLYKDGFRKIENIDYSQVVISNMSVHCSDCAKMKWHVMDATHLQFSDGSFDVVIEKATIDSMMVKEKDPWNVSDQTKATVTKVLSEVSRVLCNGGRFISITFAQPHFRSPLYANVQYDWSLDAFKFGTSFHYFCYVMTKGRELSLDAAPCYQLPVFRRNSTASQSSEPDNEDFLLKILAS</sequence>
<name>L7MHZ9_RHIPC</name>
<keyword evidence="2" id="KW-0597">Phosphoprotein</keyword>
<dbReference type="GO" id="GO:0008757">
    <property type="term" value="F:S-adenosylmethionine-dependent methyltransferase activity"/>
    <property type="evidence" value="ECO:0007669"/>
    <property type="project" value="InterPro"/>
</dbReference>
<evidence type="ECO:0000259" key="10">
    <source>
        <dbReference type="Pfam" id="PF08241"/>
    </source>
</evidence>
<dbReference type="EMBL" id="GACK01001582">
    <property type="protein sequence ID" value="JAA63452.1"/>
    <property type="molecule type" value="mRNA"/>
</dbReference>
<dbReference type="FunFam" id="3.40.50.150:FF:000111">
    <property type="entry name" value="EEF1A lysine methyltransferase 4"/>
    <property type="match status" value="1"/>
</dbReference>
<evidence type="ECO:0000256" key="6">
    <source>
        <dbReference type="ARBA" id="ARBA00048653"/>
    </source>
</evidence>
<evidence type="ECO:0000256" key="5">
    <source>
        <dbReference type="ARBA" id="ARBA00022691"/>
    </source>
</evidence>
<dbReference type="AlphaFoldDB" id="L7MHZ9"/>
<evidence type="ECO:0000256" key="1">
    <source>
        <dbReference type="ARBA" id="ARBA00008361"/>
    </source>
</evidence>
<evidence type="ECO:0000256" key="7">
    <source>
        <dbReference type="ARBA" id="ARBA00052410"/>
    </source>
</evidence>
<evidence type="ECO:0000256" key="8">
    <source>
        <dbReference type="ARBA" id="ARBA00059299"/>
    </source>
</evidence>
<dbReference type="GO" id="GO:0032259">
    <property type="term" value="P:methylation"/>
    <property type="evidence" value="ECO:0007669"/>
    <property type="project" value="UniProtKB-KW"/>
</dbReference>
<accession>L7MHZ9</accession>
<reference evidence="11" key="2">
    <citation type="journal article" date="2015" name="J. Proteomics">
        <title>Sexual differences in the sialomes of the zebra tick, Rhipicephalus pulchellus.</title>
        <authorList>
            <person name="Tan A.W."/>
            <person name="Francischetti I.M."/>
            <person name="Slovak M."/>
            <person name="Kini R.M."/>
            <person name="Ribeiro J.M."/>
        </authorList>
    </citation>
    <scope>NUCLEOTIDE SEQUENCE</scope>
    <source>
        <tissue evidence="11">Salivary gland</tissue>
    </source>
</reference>
<feature type="domain" description="Methyltransferase type 11" evidence="10">
    <location>
        <begin position="86"/>
        <end position="195"/>
    </location>
</feature>
<proteinExistence type="evidence at transcript level"/>
<dbReference type="Pfam" id="PF08241">
    <property type="entry name" value="Methyltransf_11"/>
    <property type="match status" value="1"/>
</dbReference>
<keyword evidence="3" id="KW-0489">Methyltransferase</keyword>
<dbReference type="InterPro" id="IPR051419">
    <property type="entry name" value="Lys/N-term_MeTrsfase_sf"/>
</dbReference>